<feature type="domain" description="TF-B3" evidence="6">
    <location>
        <begin position="227"/>
        <end position="323"/>
    </location>
</feature>
<dbReference type="Gene3D" id="2.40.330.10">
    <property type="entry name" value="DNA-binding pseudobarrel domain"/>
    <property type="match status" value="2"/>
</dbReference>
<dbReference type="PROSITE" id="PS50863">
    <property type="entry name" value="B3"/>
    <property type="match status" value="2"/>
</dbReference>
<evidence type="ECO:0000256" key="3">
    <source>
        <dbReference type="ARBA" id="ARBA00023125"/>
    </source>
</evidence>
<evidence type="ECO:0000256" key="1">
    <source>
        <dbReference type="ARBA" id="ARBA00004123"/>
    </source>
</evidence>
<sequence>MTSRLNLGGDSHGDKSIHFLRIVLPENLLQGKLRLPPMFASKYGKYLSSTMFLKLPNGEEWRVNLEKSDDSICFQKGWNEFVKYHSLAPGHLLIFRYDGTSHFHIFICDMSGTEIEYPINKANHKRVRSEEIQPLRTQKTSEYNKNRKSNLNDIVFHQVRDKKGKNLDFFFFLSVCLFVRFLALEIEVYIEFNFWLCSTISSISGKRKMQGPFISNYGVGEAAENTFFTVIVKSNHLIRGCVYLPYGSLKSYIKLGEQYVTLLVGNSSWKVKLRHYQNKSSYFTTHWPAFAGDNDLKERDTCLFQLLNYSDDLVMKVSISRFPSVKKAIT</sequence>
<gene>
    <name evidence="7" type="ORF">Fmac_006319</name>
</gene>
<comment type="subcellular location">
    <subcellularLocation>
        <location evidence="1">Nucleus</location>
    </subcellularLocation>
</comment>
<organism evidence="7 8">
    <name type="scientific">Flemingia macrophylla</name>
    <dbReference type="NCBI Taxonomy" id="520843"/>
    <lineage>
        <taxon>Eukaryota</taxon>
        <taxon>Viridiplantae</taxon>
        <taxon>Streptophyta</taxon>
        <taxon>Embryophyta</taxon>
        <taxon>Tracheophyta</taxon>
        <taxon>Spermatophyta</taxon>
        <taxon>Magnoliopsida</taxon>
        <taxon>eudicotyledons</taxon>
        <taxon>Gunneridae</taxon>
        <taxon>Pentapetalae</taxon>
        <taxon>rosids</taxon>
        <taxon>fabids</taxon>
        <taxon>Fabales</taxon>
        <taxon>Fabaceae</taxon>
        <taxon>Papilionoideae</taxon>
        <taxon>50 kb inversion clade</taxon>
        <taxon>NPAAA clade</taxon>
        <taxon>indigoferoid/millettioid clade</taxon>
        <taxon>Phaseoleae</taxon>
        <taxon>Flemingia</taxon>
    </lineage>
</organism>
<feature type="domain" description="TF-B3" evidence="6">
    <location>
        <begin position="18"/>
        <end position="111"/>
    </location>
</feature>
<name>A0ABD1NA93_9FABA</name>
<dbReference type="GO" id="GO:0003677">
    <property type="term" value="F:DNA binding"/>
    <property type="evidence" value="ECO:0007669"/>
    <property type="project" value="UniProtKB-KW"/>
</dbReference>
<evidence type="ECO:0000256" key="5">
    <source>
        <dbReference type="ARBA" id="ARBA00023242"/>
    </source>
</evidence>
<dbReference type="Pfam" id="PF02362">
    <property type="entry name" value="B3"/>
    <property type="match status" value="2"/>
</dbReference>
<dbReference type="EMBL" id="JBGMDY010000002">
    <property type="protein sequence ID" value="KAL2345034.1"/>
    <property type="molecule type" value="Genomic_DNA"/>
</dbReference>
<dbReference type="PANTHER" id="PTHR31920:SF108">
    <property type="entry name" value="B3 DOMAIN-CONTAINING TRANSCRIPTION FACTOR VRN1-LIKE"/>
    <property type="match status" value="1"/>
</dbReference>
<evidence type="ECO:0000313" key="7">
    <source>
        <dbReference type="EMBL" id="KAL2345034.1"/>
    </source>
</evidence>
<evidence type="ECO:0000259" key="6">
    <source>
        <dbReference type="PROSITE" id="PS50863"/>
    </source>
</evidence>
<dbReference type="InterPro" id="IPR015300">
    <property type="entry name" value="DNA-bd_pseudobarrel_sf"/>
</dbReference>
<dbReference type="InterPro" id="IPR003340">
    <property type="entry name" value="B3_DNA-bd"/>
</dbReference>
<accession>A0ABD1NA93</accession>
<evidence type="ECO:0000256" key="4">
    <source>
        <dbReference type="ARBA" id="ARBA00023163"/>
    </source>
</evidence>
<evidence type="ECO:0000313" key="8">
    <source>
        <dbReference type="Proteomes" id="UP001603857"/>
    </source>
</evidence>
<keyword evidence="8" id="KW-1185">Reference proteome</keyword>
<keyword evidence="5" id="KW-0539">Nucleus</keyword>
<dbReference type="CDD" id="cd10017">
    <property type="entry name" value="B3_DNA"/>
    <property type="match status" value="2"/>
</dbReference>
<dbReference type="AlphaFoldDB" id="A0ABD1NA93"/>
<dbReference type="GO" id="GO:0005634">
    <property type="term" value="C:nucleus"/>
    <property type="evidence" value="ECO:0007669"/>
    <property type="project" value="UniProtKB-SubCell"/>
</dbReference>
<keyword evidence="3" id="KW-0238">DNA-binding</keyword>
<dbReference type="Proteomes" id="UP001603857">
    <property type="component" value="Unassembled WGS sequence"/>
</dbReference>
<reference evidence="7 8" key="1">
    <citation type="submission" date="2024-08" db="EMBL/GenBank/DDBJ databases">
        <title>Insights into the chromosomal genome structure of Flemingia macrophylla.</title>
        <authorList>
            <person name="Ding Y."/>
            <person name="Zhao Y."/>
            <person name="Bi W."/>
            <person name="Wu M."/>
            <person name="Zhao G."/>
            <person name="Gong Y."/>
            <person name="Li W."/>
            <person name="Zhang P."/>
        </authorList>
    </citation>
    <scope>NUCLEOTIDE SEQUENCE [LARGE SCALE GENOMIC DNA]</scope>
    <source>
        <strain evidence="7">DYQJB</strain>
        <tissue evidence="7">Leaf</tissue>
    </source>
</reference>
<dbReference type="SUPFAM" id="SSF101936">
    <property type="entry name" value="DNA-binding pseudobarrel domain"/>
    <property type="match status" value="2"/>
</dbReference>
<dbReference type="PANTHER" id="PTHR31920">
    <property type="entry name" value="B3 DOMAIN-CONTAINING"/>
    <property type="match status" value="1"/>
</dbReference>
<dbReference type="InterPro" id="IPR050655">
    <property type="entry name" value="Plant_B3_domain"/>
</dbReference>
<proteinExistence type="predicted"/>
<keyword evidence="4" id="KW-0804">Transcription</keyword>
<dbReference type="SMART" id="SM01019">
    <property type="entry name" value="B3"/>
    <property type="match status" value="2"/>
</dbReference>
<comment type="caution">
    <text evidence="7">The sequence shown here is derived from an EMBL/GenBank/DDBJ whole genome shotgun (WGS) entry which is preliminary data.</text>
</comment>
<evidence type="ECO:0000256" key="2">
    <source>
        <dbReference type="ARBA" id="ARBA00023015"/>
    </source>
</evidence>
<protein>
    <recommendedName>
        <fullName evidence="6">TF-B3 domain-containing protein</fullName>
    </recommendedName>
</protein>
<keyword evidence="2" id="KW-0805">Transcription regulation</keyword>